<dbReference type="RefSeq" id="WP_014798721.1">
    <property type="nucleotide sequence ID" value="NC_018018.1"/>
</dbReference>
<dbReference type="PROSITE" id="PS51257">
    <property type="entry name" value="PROKAR_LIPOPROTEIN"/>
    <property type="match status" value="1"/>
</dbReference>
<proteinExistence type="predicted"/>
<feature type="signal peptide" evidence="1">
    <location>
        <begin position="1"/>
        <end position="20"/>
    </location>
</feature>
<feature type="chain" id="PRO_5003686085" description="DUF4221 domain-containing protein" evidence="1">
    <location>
        <begin position="21"/>
        <end position="385"/>
    </location>
</feature>
<dbReference type="OrthoDB" id="828261at2"/>
<gene>
    <name evidence="2" type="ordered locus">Fleli_2940</name>
</gene>
<dbReference type="KEGG" id="fli:Fleli_2940"/>
<dbReference type="EMBL" id="CP003345">
    <property type="protein sequence ID" value="AFM05287.1"/>
    <property type="molecule type" value="Genomic_DNA"/>
</dbReference>
<reference evidence="3" key="1">
    <citation type="submission" date="2012-06" db="EMBL/GenBank/DDBJ databases">
        <title>The complete genome of Flexibacter litoralis DSM 6794.</title>
        <authorList>
            <person name="Lucas S."/>
            <person name="Copeland A."/>
            <person name="Lapidus A."/>
            <person name="Glavina del Rio T."/>
            <person name="Dalin E."/>
            <person name="Tice H."/>
            <person name="Bruce D."/>
            <person name="Goodwin L."/>
            <person name="Pitluck S."/>
            <person name="Peters L."/>
            <person name="Ovchinnikova G."/>
            <person name="Lu M."/>
            <person name="Kyrpides N."/>
            <person name="Mavromatis K."/>
            <person name="Ivanova N."/>
            <person name="Brettin T."/>
            <person name="Detter J.C."/>
            <person name="Han C."/>
            <person name="Larimer F."/>
            <person name="Land M."/>
            <person name="Hauser L."/>
            <person name="Markowitz V."/>
            <person name="Cheng J.-F."/>
            <person name="Hugenholtz P."/>
            <person name="Woyke T."/>
            <person name="Wu D."/>
            <person name="Spring S."/>
            <person name="Lang E."/>
            <person name="Kopitz M."/>
            <person name="Brambilla E."/>
            <person name="Klenk H.-P."/>
            <person name="Eisen J.A."/>
        </authorList>
    </citation>
    <scope>NUCLEOTIDE SEQUENCE [LARGE SCALE GENOMIC DNA]</scope>
    <source>
        <strain evidence="3">ATCC 23117 / DSM 6794 / NBRC 15988 / NCIMB 1366 / Sio-4</strain>
    </source>
</reference>
<evidence type="ECO:0008006" key="4">
    <source>
        <dbReference type="Google" id="ProtNLM"/>
    </source>
</evidence>
<evidence type="ECO:0000313" key="3">
    <source>
        <dbReference type="Proteomes" id="UP000006054"/>
    </source>
</evidence>
<dbReference type="STRING" id="880071.Fleli_2940"/>
<name>I4AMV2_BERLS</name>
<keyword evidence="1" id="KW-0732">Signal</keyword>
<accession>I4AMV2</accession>
<sequence length="385" mass="44847" precursor="true">MKNYLFLFVVLLLFSCTQNKKPNNELNTNISKNETLSIIKAISIPIDTLPYNFEYTSIHKEDNELYFVGLDKPTNALYFYSITNQSFSHKIQKPTEGSEKFMIKQFYIHSKDSIFLLDDYGTKLQIVNIRGNNVCSFKFKNKQKTNIVEASLGKGIIYFGRDNKIVLPSYVEIEDTKAEFYKYGFGSLFLLKNDSLSLINDIGKFPDEYTPDKSSYFYYPSANMIKYNDNILLSFSKNHNLFSLNVDKNKTSKLKKWKSSYLEEDFERLQLNHDIQQGSNYVFTTGFYTLLKIDTETEILYRIVKHPQPLKNTEGKLNQYLECGFSIMYGKIDDPNPKEVLLEKGKYVPYVVHSIGNNQLLISLENPFNPNNKENMLEFEIIELK</sequence>
<dbReference type="AlphaFoldDB" id="I4AMV2"/>
<evidence type="ECO:0000256" key="1">
    <source>
        <dbReference type="SAM" id="SignalP"/>
    </source>
</evidence>
<dbReference type="Proteomes" id="UP000006054">
    <property type="component" value="Chromosome"/>
</dbReference>
<keyword evidence="3" id="KW-1185">Reference proteome</keyword>
<organism evidence="2 3">
    <name type="scientific">Bernardetia litoralis (strain ATCC 23117 / DSM 6794 / NBRC 15988 / NCIMB 1366 / Fx l1 / Sio-4)</name>
    <name type="common">Flexibacter litoralis</name>
    <dbReference type="NCBI Taxonomy" id="880071"/>
    <lineage>
        <taxon>Bacteria</taxon>
        <taxon>Pseudomonadati</taxon>
        <taxon>Bacteroidota</taxon>
        <taxon>Cytophagia</taxon>
        <taxon>Cytophagales</taxon>
        <taxon>Bernardetiaceae</taxon>
        <taxon>Bernardetia</taxon>
    </lineage>
</organism>
<protein>
    <recommendedName>
        <fullName evidence="4">DUF4221 domain-containing protein</fullName>
    </recommendedName>
</protein>
<evidence type="ECO:0000313" key="2">
    <source>
        <dbReference type="EMBL" id="AFM05287.1"/>
    </source>
</evidence>
<dbReference type="HOGENOM" id="CLU_717194_0_0_10"/>